<feature type="region of interest" description="Disordered" evidence="5">
    <location>
        <begin position="1"/>
        <end position="21"/>
    </location>
</feature>
<evidence type="ECO:0000313" key="7">
    <source>
        <dbReference type="RefSeq" id="XP_010256442.1"/>
    </source>
</evidence>
<evidence type="ECO:0000313" key="6">
    <source>
        <dbReference type="Proteomes" id="UP000189703"/>
    </source>
</evidence>
<protein>
    <submittedName>
        <fullName evidence="7">TMV resistance protein N-like isoform X1</fullName>
    </submittedName>
</protein>
<dbReference type="PROSITE" id="PS51450">
    <property type="entry name" value="LRR"/>
    <property type="match status" value="1"/>
</dbReference>
<keyword evidence="3" id="KW-0611">Plant defense</keyword>
<dbReference type="PRINTS" id="PR00364">
    <property type="entry name" value="DISEASERSIST"/>
</dbReference>
<dbReference type="GeneID" id="104596827"/>
<dbReference type="PANTHER" id="PTHR11017">
    <property type="entry name" value="LEUCINE-RICH REPEAT-CONTAINING PROTEIN"/>
    <property type="match status" value="1"/>
</dbReference>
<keyword evidence="1" id="KW-0433">Leucine-rich repeat</keyword>
<keyword evidence="2" id="KW-0677">Repeat</keyword>
<dbReference type="FunFam" id="3.40.50.10140:FF:000007">
    <property type="entry name" value="Disease resistance protein (TIR-NBS-LRR class)"/>
    <property type="match status" value="1"/>
</dbReference>
<keyword evidence="4" id="KW-0520">NAD</keyword>
<dbReference type="Pfam" id="PF01582">
    <property type="entry name" value="TIR"/>
    <property type="match status" value="1"/>
</dbReference>
<dbReference type="InterPro" id="IPR003591">
    <property type="entry name" value="Leu-rich_rpt_typical-subtyp"/>
</dbReference>
<dbReference type="InterPro" id="IPR027417">
    <property type="entry name" value="P-loop_NTPase"/>
</dbReference>
<dbReference type="Proteomes" id="UP000189703">
    <property type="component" value="Unplaced"/>
</dbReference>
<feature type="compositionally biased region" description="Low complexity" evidence="5">
    <location>
        <begin position="8"/>
        <end position="20"/>
    </location>
</feature>
<evidence type="ECO:0000256" key="3">
    <source>
        <dbReference type="ARBA" id="ARBA00022821"/>
    </source>
</evidence>
<dbReference type="eggNOG" id="ENOG502QQJE">
    <property type="taxonomic scope" value="Eukaryota"/>
</dbReference>
<dbReference type="GO" id="GO:0007165">
    <property type="term" value="P:signal transduction"/>
    <property type="evidence" value="ECO:0007669"/>
    <property type="project" value="InterPro"/>
</dbReference>
<dbReference type="InterPro" id="IPR036390">
    <property type="entry name" value="WH_DNA-bd_sf"/>
</dbReference>
<dbReference type="Gene3D" id="3.40.50.10140">
    <property type="entry name" value="Toll/interleukin-1 receptor homology (TIR) domain"/>
    <property type="match status" value="1"/>
</dbReference>
<evidence type="ECO:0000256" key="4">
    <source>
        <dbReference type="ARBA" id="ARBA00023027"/>
    </source>
</evidence>
<dbReference type="GO" id="GO:0006952">
    <property type="term" value="P:defense response"/>
    <property type="evidence" value="ECO:0007669"/>
    <property type="project" value="UniProtKB-KW"/>
</dbReference>
<dbReference type="InterPro" id="IPR000157">
    <property type="entry name" value="TIR_dom"/>
</dbReference>
<evidence type="ECO:0000256" key="5">
    <source>
        <dbReference type="SAM" id="MobiDB-lite"/>
    </source>
</evidence>
<evidence type="ECO:0000256" key="1">
    <source>
        <dbReference type="ARBA" id="ARBA00022614"/>
    </source>
</evidence>
<dbReference type="Gene3D" id="1.10.10.10">
    <property type="entry name" value="Winged helix-like DNA-binding domain superfamily/Winged helix DNA-binding domain"/>
    <property type="match status" value="1"/>
</dbReference>
<keyword evidence="6" id="KW-1185">Reference proteome</keyword>
<dbReference type="Gene3D" id="3.40.50.300">
    <property type="entry name" value="P-loop containing nucleotide triphosphate hydrolases"/>
    <property type="match status" value="1"/>
</dbReference>
<dbReference type="SUPFAM" id="SSF46785">
    <property type="entry name" value="Winged helix' DNA-binding domain"/>
    <property type="match status" value="1"/>
</dbReference>
<dbReference type="Pfam" id="PF23282">
    <property type="entry name" value="WHD_ROQ1"/>
    <property type="match status" value="1"/>
</dbReference>
<dbReference type="InterPro" id="IPR044974">
    <property type="entry name" value="Disease_R_plants"/>
</dbReference>
<dbReference type="AlphaFoldDB" id="A0A1U8A3X9"/>
<dbReference type="SUPFAM" id="SSF52540">
    <property type="entry name" value="P-loop containing nucleoside triphosphate hydrolases"/>
    <property type="match status" value="1"/>
</dbReference>
<dbReference type="Gene3D" id="1.10.8.430">
    <property type="entry name" value="Helical domain of apoptotic protease-activating factors"/>
    <property type="match status" value="1"/>
</dbReference>
<dbReference type="InterPro" id="IPR036388">
    <property type="entry name" value="WH-like_DNA-bd_sf"/>
</dbReference>
<gene>
    <name evidence="7" type="primary">LOC104596827</name>
</gene>
<evidence type="ECO:0000256" key="2">
    <source>
        <dbReference type="ARBA" id="ARBA00022737"/>
    </source>
</evidence>
<proteinExistence type="predicted"/>
<dbReference type="SUPFAM" id="SSF52200">
    <property type="entry name" value="Toll/Interleukin receptor TIR domain"/>
    <property type="match status" value="1"/>
</dbReference>
<dbReference type="SMART" id="SM00255">
    <property type="entry name" value="TIR"/>
    <property type="match status" value="1"/>
</dbReference>
<reference evidence="7" key="1">
    <citation type="submission" date="2025-08" db="UniProtKB">
        <authorList>
            <consortium name="RefSeq"/>
        </authorList>
    </citation>
    <scope>IDENTIFICATION</scope>
</reference>
<dbReference type="InterPro" id="IPR002182">
    <property type="entry name" value="NB-ARC"/>
</dbReference>
<dbReference type="InterPro" id="IPR032675">
    <property type="entry name" value="LRR_dom_sf"/>
</dbReference>
<sequence length="1120" mass="128498">MGTEEDSSSSSSSSSTSSSSDEWNYDVFLSFRGEDTRKNFTEYLYTALVKKGIHTFRDDKELQRGEEISPALLKAIEESRICIIIFSKNYASSRWCLDELCKILECRGKKRKIGRTIVMPVFYDIDPSDVRKQTGSFAEAFASHEKRFEFNTEMMEKVKRWRSALTEAANLSGWDLRYLAKGHEAKFVHKIVEEVFTKLIQMQMKVATHLVGLDSRVEKMTSLLSVGSHDVRFVGIWGMGGIGKTTIAKAIYSLIFHRFEGCSFLHDIRDISEEPNGLVRLQEQLLSDILMVSKENIRISTLDRGVNLIKEKLSCKRVLVVLDNVDQLNQLDALARARDWFGMGSRVIITTRDEHLLNELRVDTVYKVRKLDKEESLELFSWHTFRKDHPISEYEELARNIVSCLGGLPLALQVLGSFLGEYRSIPEWRSALEKLKRIPNKDIQKQLRLSFDALDENEKDIFLDIACFFIRIEKEDVVTVLDSCGFFSEIGISVLARRSLLIIDEKNELRMHDLVRDMGREIVREEAPKEPEERSRLWYHEDAFQVLTKHTGTRKVEGLALNFPKWEETHVGAKAFAKMHNLRLLKVNYVNIEGGFEYLPKELRWLYWFGFPLRSIPMEFNLQNLVVLDMQYSRIKKVWTETKLLEKLKVLNLSHSHDLIRTPNFSGIPNLERLILEDCLNLVEVHDSIGALDRLIYLNLKDCSKLRSLPSSICKLRSLENLILSGCSRSVQSPPKSWHSFFFWPWGSLSKHSNSTKLLPASLSGLCSLKTLNLRNCNLSEGSIPNDIGNLSSLLLLDLSKNNFSSLPASINCLFKLKVLFLQNCKRLQSLPELPSSLRVFNADDCTSLERLSNMGNLSSLEGLSLSRTNIHTLPVDISHLSQLQELWLRNCTRIQSLLFLPSALKSLYVDGCTSLETLSNLSHLQNISVLTLANCNKLVEIQWLSSHSGIFDIFLPGSDVPEWFSNQNIGSSIYLEVPALSDCRLQEFLVLAVYTGDRATNENVFGPRIKIINETSGLKWSYESTIYFVSTTSQDQVWMCRIPRTVFENVFEVGDRLIVKVKIGIPLWVKKCGVHLVYNTDHEEDSQLKDQRMVQYTWKKRHNDYDARSNCDSKRLRLT</sequence>
<dbReference type="PANTHER" id="PTHR11017:SF544">
    <property type="entry name" value="ADP-RIBOSYL CYCLASE_CYCLIC ADP-RIBOSE HYDROLASE"/>
    <property type="match status" value="1"/>
</dbReference>
<dbReference type="OMA" id="TIWADER"/>
<dbReference type="OrthoDB" id="1901675at2759"/>
<accession>A0A1U8A3X9</accession>
<dbReference type="InterPro" id="IPR058192">
    <property type="entry name" value="WHD_ROQ1-like"/>
</dbReference>
<dbReference type="RefSeq" id="XP_010256442.1">
    <property type="nucleotide sequence ID" value="XM_010258140.2"/>
</dbReference>
<dbReference type="FunCoup" id="A0A1U8A3X9">
    <property type="interactions" value="253"/>
</dbReference>
<dbReference type="GO" id="GO:0043531">
    <property type="term" value="F:ADP binding"/>
    <property type="evidence" value="ECO:0007669"/>
    <property type="project" value="InterPro"/>
</dbReference>
<dbReference type="InterPro" id="IPR001611">
    <property type="entry name" value="Leu-rich_rpt"/>
</dbReference>
<dbReference type="Gene3D" id="3.80.10.10">
    <property type="entry name" value="Ribonuclease Inhibitor"/>
    <property type="match status" value="2"/>
</dbReference>
<dbReference type="SUPFAM" id="SSF52058">
    <property type="entry name" value="L domain-like"/>
    <property type="match status" value="2"/>
</dbReference>
<dbReference type="Pfam" id="PF00931">
    <property type="entry name" value="NB-ARC"/>
    <property type="match status" value="1"/>
</dbReference>
<dbReference type="InterPro" id="IPR035897">
    <property type="entry name" value="Toll_tir_struct_dom_sf"/>
</dbReference>
<dbReference type="InterPro" id="IPR042197">
    <property type="entry name" value="Apaf_helical"/>
</dbReference>
<dbReference type="SMART" id="SM00369">
    <property type="entry name" value="LRR_TYP"/>
    <property type="match status" value="3"/>
</dbReference>
<name>A0A1U8A3X9_NELNU</name>
<organism evidence="6 7">
    <name type="scientific">Nelumbo nucifera</name>
    <name type="common">Sacred lotus</name>
    <dbReference type="NCBI Taxonomy" id="4432"/>
    <lineage>
        <taxon>Eukaryota</taxon>
        <taxon>Viridiplantae</taxon>
        <taxon>Streptophyta</taxon>
        <taxon>Embryophyta</taxon>
        <taxon>Tracheophyta</taxon>
        <taxon>Spermatophyta</taxon>
        <taxon>Magnoliopsida</taxon>
        <taxon>Proteales</taxon>
        <taxon>Nelumbonaceae</taxon>
        <taxon>Nelumbo</taxon>
    </lineage>
</organism>
<dbReference type="PROSITE" id="PS50104">
    <property type="entry name" value="TIR"/>
    <property type="match status" value="1"/>
</dbReference>
<dbReference type="KEGG" id="nnu:104596827"/>